<dbReference type="EMBL" id="KQ460940">
    <property type="protein sequence ID" value="KPJ10615.1"/>
    <property type="molecule type" value="Genomic_DNA"/>
</dbReference>
<feature type="region of interest" description="Disordered" evidence="1">
    <location>
        <begin position="1"/>
        <end position="29"/>
    </location>
</feature>
<dbReference type="Proteomes" id="UP000053240">
    <property type="component" value="Unassembled WGS sequence"/>
</dbReference>
<evidence type="ECO:0000313" key="3">
    <source>
        <dbReference type="Proteomes" id="UP000053240"/>
    </source>
</evidence>
<evidence type="ECO:0000256" key="1">
    <source>
        <dbReference type="SAM" id="MobiDB-lite"/>
    </source>
</evidence>
<keyword evidence="3" id="KW-1185">Reference proteome</keyword>
<feature type="region of interest" description="Disordered" evidence="1">
    <location>
        <begin position="43"/>
        <end position="84"/>
    </location>
</feature>
<dbReference type="InParanoid" id="A0A0N1PG22"/>
<gene>
    <name evidence="2" type="ORF">RR48_04560</name>
</gene>
<reference evidence="2 3" key="1">
    <citation type="journal article" date="2015" name="Nat. Commun.">
        <title>Outbred genome sequencing and CRISPR/Cas9 gene editing in butterflies.</title>
        <authorList>
            <person name="Li X."/>
            <person name="Fan D."/>
            <person name="Zhang W."/>
            <person name="Liu G."/>
            <person name="Zhang L."/>
            <person name="Zhao L."/>
            <person name="Fang X."/>
            <person name="Chen L."/>
            <person name="Dong Y."/>
            <person name="Chen Y."/>
            <person name="Ding Y."/>
            <person name="Zhao R."/>
            <person name="Feng M."/>
            <person name="Zhu Y."/>
            <person name="Feng Y."/>
            <person name="Jiang X."/>
            <person name="Zhu D."/>
            <person name="Xiang H."/>
            <person name="Feng X."/>
            <person name="Li S."/>
            <person name="Wang J."/>
            <person name="Zhang G."/>
            <person name="Kronforst M.R."/>
            <person name="Wang W."/>
        </authorList>
    </citation>
    <scope>NUCLEOTIDE SEQUENCE [LARGE SCALE GENOMIC DNA]</scope>
    <source>
        <strain evidence="2">Ya'a_city_454_Pm</strain>
        <tissue evidence="2">Whole body</tissue>
    </source>
</reference>
<accession>A0A0N1PG22</accession>
<feature type="compositionally biased region" description="Low complexity" evidence="1">
    <location>
        <begin position="59"/>
        <end position="75"/>
    </location>
</feature>
<name>A0A0N1PG22_PAPMA</name>
<sequence length="84" mass="8681">MSEKVGLRALEPPRGALAPSETIGPYTNELTLDADDIKAIMSGEKLKRERQNRQTSKEPASAPAPASPGPAGLLGAPPPAPQPA</sequence>
<evidence type="ECO:0000313" key="2">
    <source>
        <dbReference type="EMBL" id="KPJ10615.1"/>
    </source>
</evidence>
<dbReference type="AlphaFoldDB" id="A0A0N1PG22"/>
<feature type="compositionally biased region" description="Basic and acidic residues" evidence="1">
    <location>
        <begin position="44"/>
        <end position="56"/>
    </location>
</feature>
<organism evidence="2 3">
    <name type="scientific">Papilio machaon</name>
    <name type="common">Old World swallowtail butterfly</name>
    <dbReference type="NCBI Taxonomy" id="76193"/>
    <lineage>
        <taxon>Eukaryota</taxon>
        <taxon>Metazoa</taxon>
        <taxon>Ecdysozoa</taxon>
        <taxon>Arthropoda</taxon>
        <taxon>Hexapoda</taxon>
        <taxon>Insecta</taxon>
        <taxon>Pterygota</taxon>
        <taxon>Neoptera</taxon>
        <taxon>Endopterygota</taxon>
        <taxon>Lepidoptera</taxon>
        <taxon>Glossata</taxon>
        <taxon>Ditrysia</taxon>
        <taxon>Papilionoidea</taxon>
        <taxon>Papilionidae</taxon>
        <taxon>Papilioninae</taxon>
        <taxon>Papilio</taxon>
    </lineage>
</organism>
<protein>
    <submittedName>
        <fullName evidence="2">Uncharacterized protein</fullName>
    </submittedName>
</protein>
<proteinExistence type="predicted"/>